<comment type="caution">
    <text evidence="2">The sequence shown here is derived from an EMBL/GenBank/DDBJ whole genome shotgun (WGS) entry which is preliminary data.</text>
</comment>
<dbReference type="InterPro" id="IPR008136">
    <property type="entry name" value="CinA_C"/>
</dbReference>
<dbReference type="RefSeq" id="WP_144333695.1">
    <property type="nucleotide sequence ID" value="NZ_VLPL01000006.1"/>
</dbReference>
<name>A0A556MQ41_9FLAO</name>
<dbReference type="AlphaFoldDB" id="A0A556MQ41"/>
<evidence type="ECO:0000313" key="2">
    <source>
        <dbReference type="EMBL" id="TSJ42064.1"/>
    </source>
</evidence>
<evidence type="ECO:0000313" key="3">
    <source>
        <dbReference type="Proteomes" id="UP000316008"/>
    </source>
</evidence>
<feature type="domain" description="CinA C-terminal" evidence="1">
    <location>
        <begin position="6"/>
        <end position="155"/>
    </location>
</feature>
<dbReference type="Pfam" id="PF02464">
    <property type="entry name" value="CinA"/>
    <property type="match status" value="1"/>
</dbReference>
<proteinExistence type="predicted"/>
<sequence>MIQKRANGLIQFMQKEGLTLVLAESMTCGLAAMKLSSCIGVSDVLLASLVCYTPKAKTQLLQVKPATIHSHTCESREVTRKMALNLSKPIKADVYAAITGLASSDGSETKDKPVGTVFYAIRYKRKTHDFRNVFRGTPLEIKTKATGELYHLILKTIQKPEPE</sequence>
<gene>
    <name evidence="2" type="ORF">FO442_13325</name>
</gene>
<dbReference type="Proteomes" id="UP000316008">
    <property type="component" value="Unassembled WGS sequence"/>
</dbReference>
<dbReference type="Gene3D" id="3.90.950.20">
    <property type="entry name" value="CinA-like"/>
    <property type="match status" value="1"/>
</dbReference>
<accession>A0A556MQ41</accession>
<reference evidence="2 3" key="1">
    <citation type="submission" date="2019-07" db="EMBL/GenBank/DDBJ databases">
        <authorList>
            <person name="Huq M.A."/>
        </authorList>
    </citation>
    <scope>NUCLEOTIDE SEQUENCE [LARGE SCALE GENOMIC DNA]</scope>
    <source>
        <strain evidence="2 3">MAH-3</strain>
    </source>
</reference>
<keyword evidence="3" id="KW-1185">Reference proteome</keyword>
<protein>
    <submittedName>
        <fullName evidence="2">CinA family protein</fullName>
    </submittedName>
</protein>
<dbReference type="SUPFAM" id="SSF142433">
    <property type="entry name" value="CinA-like"/>
    <property type="match status" value="1"/>
</dbReference>
<evidence type="ECO:0000259" key="1">
    <source>
        <dbReference type="Pfam" id="PF02464"/>
    </source>
</evidence>
<dbReference type="OrthoDB" id="6659578at2"/>
<organism evidence="2 3">
    <name type="scientific">Fluviicola chungangensis</name>
    <dbReference type="NCBI Taxonomy" id="2597671"/>
    <lineage>
        <taxon>Bacteria</taxon>
        <taxon>Pseudomonadati</taxon>
        <taxon>Bacteroidota</taxon>
        <taxon>Flavobacteriia</taxon>
        <taxon>Flavobacteriales</taxon>
        <taxon>Crocinitomicaceae</taxon>
        <taxon>Fluviicola</taxon>
    </lineage>
</organism>
<dbReference type="InterPro" id="IPR036653">
    <property type="entry name" value="CinA-like_C"/>
</dbReference>
<dbReference type="NCBIfam" id="TIGR00199">
    <property type="entry name" value="PncC_domain"/>
    <property type="match status" value="1"/>
</dbReference>
<dbReference type="EMBL" id="VLPL01000006">
    <property type="protein sequence ID" value="TSJ42064.1"/>
    <property type="molecule type" value="Genomic_DNA"/>
</dbReference>